<comment type="caution">
    <text evidence="2">The sequence shown here is derived from an EMBL/GenBank/DDBJ whole genome shotgun (WGS) entry which is preliminary data.</text>
</comment>
<evidence type="ECO:0000259" key="1">
    <source>
        <dbReference type="PROSITE" id="PS50943"/>
    </source>
</evidence>
<reference evidence="2 3" key="1">
    <citation type="journal article" date="2019" name="Int. J. Syst. Evol. Microbiol.">
        <title>The Global Catalogue of Microorganisms (GCM) 10K type strain sequencing project: providing services to taxonomists for standard genome sequencing and annotation.</title>
        <authorList>
            <consortium name="The Broad Institute Genomics Platform"/>
            <consortium name="The Broad Institute Genome Sequencing Center for Infectious Disease"/>
            <person name="Wu L."/>
            <person name="Ma J."/>
        </authorList>
    </citation>
    <scope>NUCLEOTIDE SEQUENCE [LARGE SCALE GENOMIC DNA]</scope>
    <source>
        <strain evidence="2 3">JCM 13929</strain>
    </source>
</reference>
<dbReference type="EMBL" id="BAAAMU010000003">
    <property type="protein sequence ID" value="GAA1613052.1"/>
    <property type="molecule type" value="Genomic_DNA"/>
</dbReference>
<sequence length="410" mass="44303">MTSFGEKMRALMEERGVSLRKLARAIHYDVGYLSKVANDLKRPSLPLAHKLDGELQAAGELVELVPERANARSRTRAATAPPHNDMKVVNPLALPVPTEDPLVDRRMQRLSPSHTEELLSHVGEQWHTLVRTDNLLGPRHALGGVCTQLTIMTALLRHVRPPLRNGSLRLAAKYAESAAWLYEDAGDLTASRLWTQHAMEWALEAGDRPMVAWTLFRRSQQAQSAGNGAQVVSLAEAACREQGNVTGPMLAAILQQQAHGLALEGAELASHDLLDRARECAIMDDAGDARAGHGSFCTPAYIEMQRGRVWLTLGRPGRAVQAFESAITDLSPTYQRDRGLAHAGLSVALAAERQPEGAANAAIQALTVAQDSGSTRILSMVTSVAPQLVSHAHLNPVAEFLAELDATSAV</sequence>
<dbReference type="RefSeq" id="WP_346101334.1">
    <property type="nucleotide sequence ID" value="NZ_BAAAMU010000003.1"/>
</dbReference>
<evidence type="ECO:0000313" key="2">
    <source>
        <dbReference type="EMBL" id="GAA1613052.1"/>
    </source>
</evidence>
<feature type="domain" description="HTH cro/C1-type" evidence="1">
    <location>
        <begin position="8"/>
        <end position="61"/>
    </location>
</feature>
<dbReference type="PROSITE" id="PS50943">
    <property type="entry name" value="HTH_CROC1"/>
    <property type="match status" value="1"/>
</dbReference>
<dbReference type="SUPFAM" id="SSF48452">
    <property type="entry name" value="TPR-like"/>
    <property type="match status" value="1"/>
</dbReference>
<dbReference type="Gene3D" id="1.10.260.40">
    <property type="entry name" value="lambda repressor-like DNA-binding domains"/>
    <property type="match status" value="1"/>
</dbReference>
<dbReference type="InterPro" id="IPR011990">
    <property type="entry name" value="TPR-like_helical_dom_sf"/>
</dbReference>
<name>A0ABN2ENQ5_9ACTN</name>
<accession>A0ABN2ENQ5</accession>
<proteinExistence type="predicted"/>
<dbReference type="SMART" id="SM00530">
    <property type="entry name" value="HTH_XRE"/>
    <property type="match status" value="1"/>
</dbReference>
<dbReference type="InterPro" id="IPR001387">
    <property type="entry name" value="Cro/C1-type_HTH"/>
</dbReference>
<dbReference type="Proteomes" id="UP001500064">
    <property type="component" value="Unassembled WGS sequence"/>
</dbReference>
<organism evidence="2 3">
    <name type="scientific">Nonomuraea maheshkhaliensis</name>
    <dbReference type="NCBI Taxonomy" id="419590"/>
    <lineage>
        <taxon>Bacteria</taxon>
        <taxon>Bacillati</taxon>
        <taxon>Actinomycetota</taxon>
        <taxon>Actinomycetes</taxon>
        <taxon>Streptosporangiales</taxon>
        <taxon>Streptosporangiaceae</taxon>
        <taxon>Nonomuraea</taxon>
    </lineage>
</organism>
<dbReference type="CDD" id="cd00093">
    <property type="entry name" value="HTH_XRE"/>
    <property type="match status" value="1"/>
</dbReference>
<keyword evidence="3" id="KW-1185">Reference proteome</keyword>
<dbReference type="Gene3D" id="1.25.40.10">
    <property type="entry name" value="Tetratricopeptide repeat domain"/>
    <property type="match status" value="1"/>
</dbReference>
<evidence type="ECO:0000313" key="3">
    <source>
        <dbReference type="Proteomes" id="UP001500064"/>
    </source>
</evidence>
<protein>
    <recommendedName>
        <fullName evidence="1">HTH cro/C1-type domain-containing protein</fullName>
    </recommendedName>
</protein>
<gene>
    <name evidence="2" type="ORF">GCM10009733_006390</name>
</gene>
<dbReference type="SUPFAM" id="SSF47413">
    <property type="entry name" value="lambda repressor-like DNA-binding domains"/>
    <property type="match status" value="1"/>
</dbReference>
<dbReference type="InterPro" id="IPR010982">
    <property type="entry name" value="Lambda_DNA-bd_dom_sf"/>
</dbReference>